<organism evidence="2">
    <name type="scientific">Oryza sativa subsp. japonica</name>
    <name type="common">Rice</name>
    <dbReference type="NCBI Taxonomy" id="39947"/>
    <lineage>
        <taxon>Eukaryota</taxon>
        <taxon>Viridiplantae</taxon>
        <taxon>Streptophyta</taxon>
        <taxon>Embryophyta</taxon>
        <taxon>Tracheophyta</taxon>
        <taxon>Spermatophyta</taxon>
        <taxon>Magnoliopsida</taxon>
        <taxon>Liliopsida</taxon>
        <taxon>Poales</taxon>
        <taxon>Poaceae</taxon>
        <taxon>BOP clade</taxon>
        <taxon>Oryzoideae</taxon>
        <taxon>Oryzeae</taxon>
        <taxon>Oryzinae</taxon>
        <taxon>Oryza</taxon>
        <taxon>Oryza sativa</taxon>
    </lineage>
</organism>
<gene>
    <name evidence="2" type="ordered locus">LOC_Os03g05940</name>
</gene>
<feature type="region of interest" description="Disordered" evidence="1">
    <location>
        <begin position="1"/>
        <end position="87"/>
    </location>
</feature>
<evidence type="ECO:0000256" key="1">
    <source>
        <dbReference type="SAM" id="MobiDB-lite"/>
    </source>
</evidence>
<dbReference type="CarbonylDB" id="Q10RL4"/>
<reference evidence="2" key="2">
    <citation type="submission" date="2006-06" db="EMBL/GenBank/DDBJ databases">
        <authorList>
            <person name="Buell R."/>
            <person name="Wing R.A."/>
            <person name="McCombie W.A."/>
            <person name="Ouyang S."/>
        </authorList>
    </citation>
    <scope>NUCLEOTIDE SEQUENCE</scope>
</reference>
<dbReference type="EMBL" id="DP000009">
    <property type="protein sequence ID" value="ABF94044.1"/>
    <property type="molecule type" value="Genomic_DNA"/>
</dbReference>
<evidence type="ECO:0000313" key="2">
    <source>
        <dbReference type="EMBL" id="ABF94044.1"/>
    </source>
</evidence>
<feature type="compositionally biased region" description="Basic residues" evidence="1">
    <location>
        <begin position="1"/>
        <end position="10"/>
    </location>
</feature>
<reference evidence="2" key="1">
    <citation type="journal article" date="2005" name="Genome Res.">
        <title>Sequence, annotation, and analysis of synteny between rice chromosome 3 and diverged grass species.</title>
        <authorList>
            <consortium name="Rice Chromosome 3 Sequencing Consortium"/>
            <person name="Buell C.R."/>
            <person name="Yuan Q."/>
            <person name="Ouyang S."/>
            <person name="Liu J."/>
            <person name="Zhu W."/>
            <person name="Wang A."/>
            <person name="Maiti R."/>
            <person name="Haas B."/>
            <person name="Wortman J."/>
            <person name="Pertea M."/>
            <person name="Jones K.M."/>
            <person name="Kim M."/>
            <person name="Overton L."/>
            <person name="Tsitrin T."/>
            <person name="Fadrosh D."/>
            <person name="Bera J."/>
            <person name="Weaver B."/>
            <person name="Jin S."/>
            <person name="Johri S."/>
            <person name="Reardon M."/>
            <person name="Webb K."/>
            <person name="Hill J."/>
            <person name="Moffat K."/>
            <person name="Tallon L."/>
            <person name="Van Aken S."/>
            <person name="Lewis M."/>
            <person name="Utterback T."/>
            <person name="Feldblyum T."/>
            <person name="Zismann V."/>
            <person name="Iobst S."/>
            <person name="Hsiao J."/>
            <person name="de Vazeille A.R."/>
            <person name="Salzberg S.L."/>
            <person name="White O."/>
            <person name="Fraser C."/>
            <person name="Yu Y."/>
            <person name="Kim H."/>
            <person name="Rambo T."/>
            <person name="Currie J."/>
            <person name="Collura K."/>
            <person name="Kernodle-Thompson S."/>
            <person name="Wei F."/>
            <person name="Kudrna K."/>
            <person name="Ammiraju J.S."/>
            <person name="Luo M."/>
            <person name="Goicoechea J.L."/>
            <person name="Wing R.A."/>
            <person name="Henry D."/>
            <person name="Oates R."/>
            <person name="Palmer M."/>
            <person name="Pries G."/>
            <person name="Saski C."/>
            <person name="Simmons J."/>
            <person name="Soderlund C."/>
            <person name="Nelson W."/>
            <person name="de la Bastide M."/>
            <person name="Spiegel L."/>
            <person name="Nascimento L."/>
            <person name="Huang E."/>
            <person name="Preston R."/>
            <person name="Zutavern T."/>
            <person name="Palmer L."/>
            <person name="O'Shaughnessy A."/>
            <person name="Dike S."/>
            <person name="McCombie W.R."/>
            <person name="Minx P."/>
            <person name="Cordum H."/>
            <person name="Wilson R."/>
            <person name="Jin W."/>
            <person name="Lee H.R."/>
            <person name="Jiang J."/>
            <person name="Jackson S."/>
        </authorList>
    </citation>
    <scope>NUCLEOTIDE SEQUENCE [LARGE SCALE GENOMIC DNA]</scope>
</reference>
<feature type="compositionally biased region" description="Basic and acidic residues" evidence="1">
    <location>
        <begin position="27"/>
        <end position="45"/>
    </location>
</feature>
<dbReference type="AlphaFoldDB" id="Q10RL4"/>
<protein>
    <submittedName>
        <fullName evidence="2">Uncharacterized protein</fullName>
    </submittedName>
</protein>
<accession>Q10RL4</accession>
<proteinExistence type="predicted"/>
<sequence>MAARGNGRRRCLLEKTAGAASGNDQWCGKDGRGAGRPREGGREVRMGTSGPRRCESPAGGGGERWSLPAREEDGAPVGSRRREANAGPPLVAAKLMEEGATAGDVSEWRQAAAGGGKWQWRLGFTVGAVLRG</sequence>
<name>Q10RL4_ORYSJ</name>